<keyword evidence="5" id="KW-0238">DNA-binding</keyword>
<dbReference type="Pfam" id="PF00072">
    <property type="entry name" value="Response_reg"/>
    <property type="match status" value="1"/>
</dbReference>
<dbReference type="SMART" id="SM00448">
    <property type="entry name" value="REC"/>
    <property type="match status" value="1"/>
</dbReference>
<name>A0A316AHM0_9FIRM</name>
<evidence type="ECO:0000256" key="1">
    <source>
        <dbReference type="ARBA" id="ARBA00018672"/>
    </source>
</evidence>
<dbReference type="InterPro" id="IPR046947">
    <property type="entry name" value="LytR-like"/>
</dbReference>
<feature type="modified residue" description="4-aspartylphosphate" evidence="3">
    <location>
        <position position="55"/>
    </location>
</feature>
<sequence length="242" mass="28743">MYKIAICDDENEFRETVMKKIQDLNMVAGSICFSQFETGEELVKSDMDFDLLFLDIQMPGLDGNKTSKIFREHNKKCILVFCTNYQTPKAENFKVYPYRYIMKDIKNKGLFEELPDILEEMMERGRKHYIVVTQDGVITRVLLENVLYFTVDGRQTKIVYNKSGVFQYIYCREKLKELYPKLCQGGFEYAHSSFIVNMSNISRIEGKVIIMENEERLYISRSKAKIFDDAFTRYLNRKFRRR</sequence>
<reference evidence="6" key="1">
    <citation type="submission" date="2017-07" db="EMBL/GenBank/DDBJ databases">
        <authorList>
            <person name="Varghese N."/>
            <person name="Submissions S."/>
        </authorList>
    </citation>
    <scope>NUCLEOTIDE SEQUENCE [LARGE SCALE GENOMIC DNA]</scope>
    <source>
        <strain evidence="6">NLAE-zl-C134</strain>
    </source>
</reference>
<dbReference type="EMBL" id="UHJJ01000007">
    <property type="protein sequence ID" value="SUQ14641.1"/>
    <property type="molecule type" value="Genomic_DNA"/>
</dbReference>
<evidence type="ECO:0000256" key="2">
    <source>
        <dbReference type="ARBA" id="ARBA00024867"/>
    </source>
</evidence>
<dbReference type="PROSITE" id="PS50110">
    <property type="entry name" value="RESPONSE_REGULATORY"/>
    <property type="match status" value="1"/>
</dbReference>
<proteinExistence type="predicted"/>
<dbReference type="Pfam" id="PF04397">
    <property type="entry name" value="LytTR"/>
    <property type="match status" value="1"/>
</dbReference>
<dbReference type="Gene3D" id="3.40.50.2300">
    <property type="match status" value="1"/>
</dbReference>
<protein>
    <recommendedName>
        <fullName evidence="1">Stage 0 sporulation protein A homolog</fullName>
    </recommendedName>
</protein>
<dbReference type="PANTHER" id="PTHR37299:SF1">
    <property type="entry name" value="STAGE 0 SPORULATION PROTEIN A HOMOLOG"/>
    <property type="match status" value="1"/>
</dbReference>
<dbReference type="SUPFAM" id="SSF52172">
    <property type="entry name" value="CheY-like"/>
    <property type="match status" value="1"/>
</dbReference>
<evidence type="ECO:0000313" key="6">
    <source>
        <dbReference type="Proteomes" id="UP000254051"/>
    </source>
</evidence>
<evidence type="ECO:0000259" key="4">
    <source>
        <dbReference type="PROSITE" id="PS50110"/>
    </source>
</evidence>
<dbReference type="PANTHER" id="PTHR37299">
    <property type="entry name" value="TRANSCRIPTIONAL REGULATOR-RELATED"/>
    <property type="match status" value="1"/>
</dbReference>
<dbReference type="InterPro" id="IPR007492">
    <property type="entry name" value="LytTR_DNA-bd_dom"/>
</dbReference>
<evidence type="ECO:0000256" key="3">
    <source>
        <dbReference type="PROSITE-ProRule" id="PRU00169"/>
    </source>
</evidence>
<accession>A0A316AHM0</accession>
<keyword evidence="6" id="KW-1185">Reference proteome</keyword>
<dbReference type="OrthoDB" id="9774865at2"/>
<gene>
    <name evidence="5" type="ORF">SAMN05216529_10795</name>
</gene>
<evidence type="ECO:0000313" key="5">
    <source>
        <dbReference type="EMBL" id="SUQ14641.1"/>
    </source>
</evidence>
<dbReference type="InterPro" id="IPR011006">
    <property type="entry name" value="CheY-like_superfamily"/>
</dbReference>
<keyword evidence="3" id="KW-0597">Phosphoprotein</keyword>
<dbReference type="GO" id="GO:0000156">
    <property type="term" value="F:phosphorelay response regulator activity"/>
    <property type="evidence" value="ECO:0007669"/>
    <property type="project" value="InterPro"/>
</dbReference>
<dbReference type="Gene3D" id="2.40.50.1020">
    <property type="entry name" value="LytTr DNA-binding domain"/>
    <property type="match status" value="1"/>
</dbReference>
<comment type="function">
    <text evidence="2">May play the central regulatory role in sporulation. It may be an element of the effector pathway responsible for the activation of sporulation genes in response to nutritional stress. Spo0A may act in concert with spo0H (a sigma factor) to control the expression of some genes that are critical to the sporulation process.</text>
</comment>
<dbReference type="InterPro" id="IPR001789">
    <property type="entry name" value="Sig_transdc_resp-reg_receiver"/>
</dbReference>
<dbReference type="RefSeq" id="WP_109711716.1">
    <property type="nucleotide sequence ID" value="NZ_QGDS01000007.1"/>
</dbReference>
<dbReference type="AlphaFoldDB" id="A0A316AHM0"/>
<dbReference type="SMART" id="SM00850">
    <property type="entry name" value="LytTR"/>
    <property type="match status" value="1"/>
</dbReference>
<dbReference type="GO" id="GO:0003677">
    <property type="term" value="F:DNA binding"/>
    <property type="evidence" value="ECO:0007669"/>
    <property type="project" value="UniProtKB-KW"/>
</dbReference>
<feature type="domain" description="Response regulatory" evidence="4">
    <location>
        <begin position="3"/>
        <end position="118"/>
    </location>
</feature>
<organism evidence="5 6">
    <name type="scientific">Faecalicatena contorta</name>
    <dbReference type="NCBI Taxonomy" id="39482"/>
    <lineage>
        <taxon>Bacteria</taxon>
        <taxon>Bacillati</taxon>
        <taxon>Bacillota</taxon>
        <taxon>Clostridia</taxon>
        <taxon>Lachnospirales</taxon>
        <taxon>Lachnospiraceae</taxon>
        <taxon>Faecalicatena</taxon>
    </lineage>
</organism>
<dbReference type="Proteomes" id="UP000254051">
    <property type="component" value="Unassembled WGS sequence"/>
</dbReference>